<comment type="caution">
    <text evidence="7">The sequence shown here is derived from an EMBL/GenBank/DDBJ whole genome shotgun (WGS) entry which is preliminary data.</text>
</comment>
<dbReference type="EC" id="2.3.1.31" evidence="2"/>
<dbReference type="PANTHER" id="PTHR32268">
    <property type="entry name" value="HOMOSERINE O-ACETYLTRANSFERASE"/>
    <property type="match status" value="1"/>
</dbReference>
<dbReference type="GO" id="GO:0004414">
    <property type="term" value="F:homoserine O-acetyltransferase activity"/>
    <property type="evidence" value="ECO:0007669"/>
    <property type="project" value="UniProtKB-EC"/>
</dbReference>
<keyword evidence="7" id="KW-0808">Transferase</keyword>
<dbReference type="PATRIC" id="fig|1008153.3.peg.4443"/>
<proteinExistence type="predicted"/>
<dbReference type="InterPro" id="IPR000073">
    <property type="entry name" value="AB_hydrolase_1"/>
</dbReference>
<dbReference type="PIRSF" id="PIRSF000443">
    <property type="entry name" value="Homoser_Ac_trans"/>
    <property type="match status" value="1"/>
</dbReference>
<reference evidence="7 8" key="1">
    <citation type="submission" date="2016-02" db="EMBL/GenBank/DDBJ databases">
        <title>Genome sequence of Halalkalicoccus paucihalophilus DSM 24557.</title>
        <authorList>
            <person name="Poehlein A."/>
            <person name="Daniel R."/>
        </authorList>
    </citation>
    <scope>NUCLEOTIDE SEQUENCE [LARGE SCALE GENOMIC DNA]</scope>
    <source>
        <strain evidence="7 8">DSM 24557</strain>
    </source>
</reference>
<dbReference type="PANTHER" id="PTHR32268:SF15">
    <property type="entry name" value="HOMOSERINE ACETYLTRANSFERASE FAMILY PROTEIN (AFU_ORTHOLOGUE AFUA_1G15350)"/>
    <property type="match status" value="1"/>
</dbReference>
<evidence type="ECO:0000256" key="3">
    <source>
        <dbReference type="ARBA" id="ARBA00049043"/>
    </source>
</evidence>
<dbReference type="Gene3D" id="3.40.50.1820">
    <property type="entry name" value="alpha/beta hydrolase"/>
    <property type="match status" value="1"/>
</dbReference>
<comment type="catalytic activity">
    <reaction evidence="3">
        <text>L-homoserine + acetyl-CoA = O-acetyl-L-homoserine + CoA</text>
        <dbReference type="Rhea" id="RHEA:13701"/>
        <dbReference type="ChEBI" id="CHEBI:57287"/>
        <dbReference type="ChEBI" id="CHEBI:57288"/>
        <dbReference type="ChEBI" id="CHEBI:57476"/>
        <dbReference type="ChEBI" id="CHEBI:57716"/>
        <dbReference type="EC" id="2.3.1.31"/>
    </reaction>
</comment>
<accession>A0A151A8Z5</accession>
<dbReference type="NCBIfam" id="NF005757">
    <property type="entry name" value="PRK07581.1"/>
    <property type="match status" value="1"/>
</dbReference>
<dbReference type="SUPFAM" id="SSF53474">
    <property type="entry name" value="alpha/beta-Hydrolases"/>
    <property type="match status" value="1"/>
</dbReference>
<dbReference type="InterPro" id="IPR008220">
    <property type="entry name" value="HAT_MetX-like"/>
</dbReference>
<dbReference type="EMBL" id="LTAZ01000017">
    <property type="protein sequence ID" value="KYH24064.1"/>
    <property type="molecule type" value="Genomic_DNA"/>
</dbReference>
<sequence>MTDQSHTPTDAPSPGASHTMSGIENEYYSQEVHGPYETYSLGEFELAEGETLPDCQIAYTTFGELNDAKDNAILFPHMYSGTSKDMELYVGEEMALDPQTYFIILPNQIGGGLSTSPHNTPPPYGQADFPNVRISDDVRAQQQLVTEKFGIDEIELVLGWSMGAQQTYEWAVRYPEMVKRAAPIGGTARNPPQSSLLVDALISAFKLDPNWNDGYYDDHRSMRQGLRQHARTWVLMGTSADLWREEEWRAAGFSSLDDFMHRLWDEWFLPMDPNNLIRMAWKWKHADVSRMTDGNLESALEQIEARVYVLPFEEDMVFTLEDNRLEEEMIPDSELRPIPTPWGHFGMFGFRPEDKEFIDTAIGELLDESVA</sequence>
<name>A0A151A8Z5_9EURY</name>
<keyword evidence="8" id="KW-1185">Reference proteome</keyword>
<evidence type="ECO:0000259" key="6">
    <source>
        <dbReference type="Pfam" id="PF00561"/>
    </source>
</evidence>
<dbReference type="InterPro" id="IPR029058">
    <property type="entry name" value="AB_hydrolase_fold"/>
</dbReference>
<organism evidence="7 8">
    <name type="scientific">Halalkalicoccus paucihalophilus</name>
    <dbReference type="NCBI Taxonomy" id="1008153"/>
    <lineage>
        <taxon>Archaea</taxon>
        <taxon>Methanobacteriati</taxon>
        <taxon>Methanobacteriota</taxon>
        <taxon>Stenosarchaea group</taxon>
        <taxon>Halobacteria</taxon>
        <taxon>Halobacteriales</taxon>
        <taxon>Halococcaceae</taxon>
        <taxon>Halalkalicoccus</taxon>
    </lineage>
</organism>
<evidence type="ECO:0000256" key="4">
    <source>
        <dbReference type="PIRSR" id="PIRSR000443-1"/>
    </source>
</evidence>
<keyword evidence="7" id="KW-0012">Acyltransferase</keyword>
<evidence type="ECO:0000256" key="1">
    <source>
        <dbReference type="ARBA" id="ARBA00003082"/>
    </source>
</evidence>
<gene>
    <name evidence="7" type="primary">metX_3</name>
    <name evidence="7" type="ORF">HAPAU_41430</name>
</gene>
<comment type="function">
    <text evidence="1">Transfers an acetyl group from acetyl-CoA to L-homoserine, forming acetyl-L-homoserine.</text>
</comment>
<evidence type="ECO:0000313" key="8">
    <source>
        <dbReference type="Proteomes" id="UP000075321"/>
    </source>
</evidence>
<evidence type="ECO:0000313" key="7">
    <source>
        <dbReference type="EMBL" id="KYH24064.1"/>
    </source>
</evidence>
<evidence type="ECO:0000256" key="2">
    <source>
        <dbReference type="ARBA" id="ARBA00013270"/>
    </source>
</evidence>
<protein>
    <recommendedName>
        <fullName evidence="2">homoserine O-acetyltransferase</fullName>
        <ecNumber evidence="2">2.3.1.31</ecNumber>
    </recommendedName>
</protein>
<dbReference type="OrthoDB" id="275110at2157"/>
<feature type="region of interest" description="Disordered" evidence="5">
    <location>
        <begin position="1"/>
        <end position="21"/>
    </location>
</feature>
<feature type="domain" description="AB hydrolase-1" evidence="6">
    <location>
        <begin position="94"/>
        <end position="221"/>
    </location>
</feature>
<dbReference type="AlphaFoldDB" id="A0A151A8Z5"/>
<feature type="active site" description="Nucleophile" evidence="4">
    <location>
        <position position="161"/>
    </location>
</feature>
<feature type="active site" evidence="4">
    <location>
        <position position="344"/>
    </location>
</feature>
<dbReference type="Pfam" id="PF00561">
    <property type="entry name" value="Abhydrolase_1"/>
    <property type="match status" value="1"/>
</dbReference>
<evidence type="ECO:0000256" key="5">
    <source>
        <dbReference type="SAM" id="MobiDB-lite"/>
    </source>
</evidence>
<feature type="active site" evidence="4">
    <location>
        <position position="315"/>
    </location>
</feature>
<dbReference type="Proteomes" id="UP000075321">
    <property type="component" value="Unassembled WGS sequence"/>
</dbReference>